<comment type="similarity">
    <text evidence="2 15">Belongs to the FPG family.</text>
</comment>
<comment type="cofactor">
    <cofactor evidence="15">
        <name>Zn(2+)</name>
        <dbReference type="ChEBI" id="CHEBI:29105"/>
    </cofactor>
    <text evidence="15">Binds 1 zinc ion per subunit.</text>
</comment>
<evidence type="ECO:0000256" key="7">
    <source>
        <dbReference type="ARBA" id="ARBA00022801"/>
    </source>
</evidence>
<dbReference type="HAMAP" id="MF_00103">
    <property type="entry name" value="Fapy_DNA_glycosyl"/>
    <property type="match status" value="1"/>
</dbReference>
<evidence type="ECO:0000256" key="15">
    <source>
        <dbReference type="HAMAP-Rule" id="MF_00103"/>
    </source>
</evidence>
<reference evidence="18 19" key="1">
    <citation type="submission" date="2013-10" db="EMBL/GenBank/DDBJ databases">
        <title>Salinisphaera halophila YIM 95161 Genome Sequencing.</title>
        <authorList>
            <person name="Lai Q."/>
            <person name="Li C."/>
            <person name="Shao Z."/>
        </authorList>
    </citation>
    <scope>NUCLEOTIDE SEQUENCE [LARGE SCALE GENOMIC DNA]</scope>
    <source>
        <strain evidence="18 19">YIM 95161</strain>
    </source>
</reference>
<dbReference type="SMART" id="SM01232">
    <property type="entry name" value="H2TH"/>
    <property type="match status" value="1"/>
</dbReference>
<evidence type="ECO:0000259" key="17">
    <source>
        <dbReference type="PROSITE" id="PS51068"/>
    </source>
</evidence>
<dbReference type="SUPFAM" id="SSF46946">
    <property type="entry name" value="S13-like H2TH domain"/>
    <property type="match status" value="1"/>
</dbReference>
<dbReference type="InterPro" id="IPR010979">
    <property type="entry name" value="Ribosomal_uS13-like_H2TH"/>
</dbReference>
<dbReference type="NCBIfam" id="NF002211">
    <property type="entry name" value="PRK01103.1"/>
    <property type="match status" value="1"/>
</dbReference>
<keyword evidence="11 15" id="KW-0456">Lyase</keyword>
<comment type="catalytic activity">
    <reaction evidence="1 15">
        <text>Hydrolysis of DNA containing ring-opened 7-methylguanine residues, releasing 2,6-diamino-4-hydroxy-5-(N-methyl)formamidopyrimidine.</text>
        <dbReference type="EC" id="3.2.2.23"/>
    </reaction>
</comment>
<evidence type="ECO:0000256" key="11">
    <source>
        <dbReference type="ARBA" id="ARBA00023239"/>
    </source>
</evidence>
<dbReference type="NCBIfam" id="TIGR00577">
    <property type="entry name" value="fpg"/>
    <property type="match status" value="1"/>
</dbReference>
<gene>
    <name evidence="15" type="primary">mutM</name>
    <name evidence="15" type="synonym">fpg</name>
    <name evidence="18" type="ORF">SAHL_14715</name>
</gene>
<dbReference type="InterPro" id="IPR015887">
    <property type="entry name" value="DNA_glyclase_Znf_dom_DNA_BS"/>
</dbReference>
<comment type="subunit">
    <text evidence="3 15">Monomer.</text>
</comment>
<dbReference type="OrthoDB" id="9800855at2"/>
<dbReference type="EMBL" id="AYKF01000118">
    <property type="protein sequence ID" value="ROO25206.1"/>
    <property type="molecule type" value="Genomic_DNA"/>
</dbReference>
<dbReference type="PROSITE" id="PS01242">
    <property type="entry name" value="ZF_FPG_1"/>
    <property type="match status" value="1"/>
</dbReference>
<dbReference type="PANTHER" id="PTHR22993:SF9">
    <property type="entry name" value="FORMAMIDOPYRIMIDINE-DNA GLYCOSYLASE"/>
    <property type="match status" value="1"/>
</dbReference>
<evidence type="ECO:0000256" key="4">
    <source>
        <dbReference type="ARBA" id="ARBA00022723"/>
    </source>
</evidence>
<dbReference type="EC" id="3.2.2.23" evidence="15"/>
<keyword evidence="13 15" id="KW-0326">Glycosidase</keyword>
<evidence type="ECO:0000256" key="10">
    <source>
        <dbReference type="ARBA" id="ARBA00023204"/>
    </source>
</evidence>
<evidence type="ECO:0000259" key="16">
    <source>
        <dbReference type="PROSITE" id="PS51066"/>
    </source>
</evidence>
<evidence type="ECO:0000256" key="2">
    <source>
        <dbReference type="ARBA" id="ARBA00009409"/>
    </source>
</evidence>
<feature type="active site" description="Proton donor; for delta-elimination activity" evidence="15">
    <location>
        <position position="261"/>
    </location>
</feature>
<dbReference type="GO" id="GO:0008270">
    <property type="term" value="F:zinc ion binding"/>
    <property type="evidence" value="ECO:0007669"/>
    <property type="project" value="UniProtKB-UniRule"/>
</dbReference>
<keyword evidence="12 15" id="KW-0511">Multifunctional enzyme</keyword>
<dbReference type="InterPro" id="IPR020629">
    <property type="entry name" value="FPG_Glyclase"/>
</dbReference>
<organism evidence="18 19">
    <name type="scientific">Salinisphaera orenii YIM 95161</name>
    <dbReference type="NCBI Taxonomy" id="1051139"/>
    <lineage>
        <taxon>Bacteria</taxon>
        <taxon>Pseudomonadati</taxon>
        <taxon>Pseudomonadota</taxon>
        <taxon>Gammaproteobacteria</taxon>
        <taxon>Salinisphaerales</taxon>
        <taxon>Salinisphaeraceae</taxon>
        <taxon>Salinisphaera</taxon>
    </lineage>
</organism>
<accession>A0A423PI93</accession>
<protein>
    <recommendedName>
        <fullName evidence="15">Formamidopyrimidine-DNA glycosylase</fullName>
        <shortName evidence="15">Fapy-DNA glycosylase</shortName>
        <ecNumber evidence="15">3.2.2.23</ecNumber>
    </recommendedName>
    <alternativeName>
        <fullName evidence="15">DNA-(apurinic or apyrimidinic site) lyase MutM</fullName>
        <shortName evidence="15">AP lyase MutM</shortName>
        <ecNumber evidence="15">4.2.99.18</ecNumber>
    </alternativeName>
</protein>
<dbReference type="Pfam" id="PF06831">
    <property type="entry name" value="H2TH"/>
    <property type="match status" value="1"/>
</dbReference>
<evidence type="ECO:0000256" key="3">
    <source>
        <dbReference type="ARBA" id="ARBA00011245"/>
    </source>
</evidence>
<name>A0A423PI93_9GAMM</name>
<evidence type="ECO:0000256" key="12">
    <source>
        <dbReference type="ARBA" id="ARBA00023268"/>
    </source>
</evidence>
<dbReference type="GO" id="GO:0006284">
    <property type="term" value="P:base-excision repair"/>
    <property type="evidence" value="ECO:0007669"/>
    <property type="project" value="InterPro"/>
</dbReference>
<dbReference type="Gene3D" id="1.10.8.50">
    <property type="match status" value="1"/>
</dbReference>
<dbReference type="SUPFAM" id="SSF81624">
    <property type="entry name" value="N-terminal domain of MutM-like DNA repair proteins"/>
    <property type="match status" value="1"/>
</dbReference>
<dbReference type="InterPro" id="IPR015886">
    <property type="entry name" value="H2TH_FPG"/>
</dbReference>
<keyword evidence="6 15" id="KW-0863">Zinc-finger</keyword>
<dbReference type="GO" id="GO:0034039">
    <property type="term" value="F:8-oxo-7,8-dihydroguanine DNA N-glycosylase activity"/>
    <property type="evidence" value="ECO:0007669"/>
    <property type="project" value="TreeGrafter"/>
</dbReference>
<dbReference type="InterPro" id="IPR000214">
    <property type="entry name" value="Znf_DNA_glyclase/AP_lyase"/>
</dbReference>
<keyword evidence="4 15" id="KW-0479">Metal-binding</keyword>
<evidence type="ECO:0000256" key="9">
    <source>
        <dbReference type="ARBA" id="ARBA00023125"/>
    </source>
</evidence>
<evidence type="ECO:0000313" key="19">
    <source>
        <dbReference type="Proteomes" id="UP000285123"/>
    </source>
</evidence>
<dbReference type="InterPro" id="IPR012319">
    <property type="entry name" value="FPG_cat"/>
</dbReference>
<comment type="catalytic activity">
    <reaction evidence="14 15">
        <text>2'-deoxyribonucleotide-(2'-deoxyribose 5'-phosphate)-2'-deoxyribonucleotide-DNA = a 3'-end 2'-deoxyribonucleotide-(2,3-dehydro-2,3-deoxyribose 5'-phosphate)-DNA + a 5'-end 5'-phospho-2'-deoxyribonucleoside-DNA + H(+)</text>
        <dbReference type="Rhea" id="RHEA:66592"/>
        <dbReference type="Rhea" id="RHEA-COMP:13180"/>
        <dbReference type="Rhea" id="RHEA-COMP:16897"/>
        <dbReference type="Rhea" id="RHEA-COMP:17067"/>
        <dbReference type="ChEBI" id="CHEBI:15378"/>
        <dbReference type="ChEBI" id="CHEBI:136412"/>
        <dbReference type="ChEBI" id="CHEBI:157695"/>
        <dbReference type="ChEBI" id="CHEBI:167181"/>
        <dbReference type="EC" id="4.2.99.18"/>
    </reaction>
</comment>
<dbReference type="GO" id="GO:0003684">
    <property type="term" value="F:damaged DNA binding"/>
    <property type="evidence" value="ECO:0007669"/>
    <property type="project" value="InterPro"/>
</dbReference>
<comment type="caution">
    <text evidence="18">The sequence shown here is derived from an EMBL/GenBank/DDBJ whole genome shotgun (WGS) entry which is preliminary data.</text>
</comment>
<evidence type="ECO:0000256" key="6">
    <source>
        <dbReference type="ARBA" id="ARBA00022771"/>
    </source>
</evidence>
<comment type="function">
    <text evidence="15">Involved in base excision repair of DNA damaged by oxidation or by mutagenic agents. Acts as DNA glycosylase that recognizes and removes damaged bases. Has a preference for oxidized purines, such as 7,8-dihydro-8-oxoguanine (8-oxoG). Has AP (apurinic/apyrimidinic) lyase activity and introduces nicks in the DNA strand. Cleaves the DNA backbone by beta-delta elimination to generate a single-strand break at the site of the removed base with both 3'- and 5'-phosphates.</text>
</comment>
<feature type="active site" description="Proton donor" evidence="15">
    <location>
        <position position="3"/>
    </location>
</feature>
<keyword evidence="9 15" id="KW-0238">DNA-binding</keyword>
<dbReference type="PROSITE" id="PS51068">
    <property type="entry name" value="FPG_CAT"/>
    <property type="match status" value="1"/>
</dbReference>
<dbReference type="CDD" id="cd08966">
    <property type="entry name" value="EcFpg-like_N"/>
    <property type="match status" value="1"/>
</dbReference>
<feature type="active site" description="Schiff-base intermediate with DNA" evidence="15">
    <location>
        <position position="2"/>
    </location>
</feature>
<dbReference type="PROSITE" id="PS51066">
    <property type="entry name" value="ZF_FPG_2"/>
    <property type="match status" value="1"/>
</dbReference>
<evidence type="ECO:0000256" key="14">
    <source>
        <dbReference type="ARBA" id="ARBA00044632"/>
    </source>
</evidence>
<feature type="domain" description="FPG-type" evidence="16">
    <location>
        <begin position="237"/>
        <end position="271"/>
    </location>
</feature>
<keyword evidence="7 15" id="KW-0378">Hydrolase</keyword>
<evidence type="ECO:0000256" key="5">
    <source>
        <dbReference type="ARBA" id="ARBA00022763"/>
    </source>
</evidence>
<dbReference type="Pfam" id="PF01149">
    <property type="entry name" value="Fapy_DNA_glyco"/>
    <property type="match status" value="1"/>
</dbReference>
<evidence type="ECO:0000256" key="13">
    <source>
        <dbReference type="ARBA" id="ARBA00023295"/>
    </source>
</evidence>
<dbReference type="FunFam" id="1.10.8.50:FF:000003">
    <property type="entry name" value="Formamidopyrimidine-DNA glycosylase"/>
    <property type="match status" value="1"/>
</dbReference>
<evidence type="ECO:0000256" key="1">
    <source>
        <dbReference type="ARBA" id="ARBA00001668"/>
    </source>
</evidence>
<evidence type="ECO:0000313" key="18">
    <source>
        <dbReference type="EMBL" id="ROO25206.1"/>
    </source>
</evidence>
<dbReference type="Gene3D" id="3.20.190.10">
    <property type="entry name" value="MutM-like, N-terminal"/>
    <property type="match status" value="1"/>
</dbReference>
<dbReference type="AlphaFoldDB" id="A0A423PI93"/>
<evidence type="ECO:0000256" key="8">
    <source>
        <dbReference type="ARBA" id="ARBA00022833"/>
    </source>
</evidence>
<dbReference type="Proteomes" id="UP000285123">
    <property type="component" value="Unassembled WGS sequence"/>
</dbReference>
<dbReference type="PANTHER" id="PTHR22993">
    <property type="entry name" value="FORMAMIDOPYRIMIDINE-DNA GLYCOSYLASE"/>
    <property type="match status" value="1"/>
</dbReference>
<dbReference type="GO" id="GO:0140078">
    <property type="term" value="F:class I DNA-(apurinic or apyrimidinic site) endonuclease activity"/>
    <property type="evidence" value="ECO:0007669"/>
    <property type="project" value="UniProtKB-EC"/>
</dbReference>
<sequence>MPELPEVETTRAGIEPHVRGARVRTVVVRQPQLRWPVSPELTAELPGQRIEAVRRRAKYLLFAAERGHVCLHLGMSGRLRVVPADTPPGAHDHVDITLDTGQAIRFNDARRFGSVFWLRGDPEAFSLLAKLGPEPLSEAFDGDGLHARSRGRRAPVKAFIMDSATVVGVGNIYASEALHAAGIHPRRAAGRIGLGRYRRLAEAIRTVLAGAIAVGGTTLRDYIGVDGDTGYFQLRLAVYDKAGQACPRGCGPIRREIIGQRATFFCPVCQR</sequence>
<dbReference type="FunFam" id="3.20.190.10:FF:000001">
    <property type="entry name" value="Formamidopyrimidine-DNA glycosylase"/>
    <property type="match status" value="1"/>
</dbReference>
<feature type="binding site" evidence="15">
    <location>
        <position position="91"/>
    </location>
    <ligand>
        <name>DNA</name>
        <dbReference type="ChEBI" id="CHEBI:16991"/>
    </ligand>
</feature>
<keyword evidence="5 15" id="KW-0227">DNA damage</keyword>
<proteinExistence type="inferred from homology"/>
<feature type="domain" description="Formamidopyrimidine-DNA glycosylase catalytic" evidence="17">
    <location>
        <begin position="2"/>
        <end position="113"/>
    </location>
</feature>
<keyword evidence="10 15" id="KW-0234">DNA repair</keyword>
<dbReference type="SMART" id="SM00898">
    <property type="entry name" value="Fapy_DNA_glyco"/>
    <property type="match status" value="1"/>
</dbReference>
<dbReference type="RefSeq" id="WP_123592161.1">
    <property type="nucleotide sequence ID" value="NZ_AYKF01000118.1"/>
</dbReference>
<feature type="active site" description="Proton donor; for beta-elimination activity" evidence="15">
    <location>
        <position position="58"/>
    </location>
</feature>
<dbReference type="EC" id="4.2.99.18" evidence="15"/>
<dbReference type="InterPro" id="IPR035937">
    <property type="entry name" value="FPG_N"/>
</dbReference>
<dbReference type="SUPFAM" id="SSF57716">
    <property type="entry name" value="Glucocorticoid receptor-like (DNA-binding domain)"/>
    <property type="match status" value="1"/>
</dbReference>
<keyword evidence="8 15" id="KW-0862">Zinc</keyword>
<feature type="binding site" evidence="15">
    <location>
        <position position="152"/>
    </location>
    <ligand>
        <name>DNA</name>
        <dbReference type="ChEBI" id="CHEBI:16991"/>
    </ligand>
</feature>
<feature type="binding site" evidence="15">
    <location>
        <position position="110"/>
    </location>
    <ligand>
        <name>DNA</name>
        <dbReference type="ChEBI" id="CHEBI:16991"/>
    </ligand>
</feature>